<dbReference type="PANTHER" id="PTHR31025:SF30">
    <property type="entry name" value="SI:DKEY-15H8.17"/>
    <property type="match status" value="1"/>
</dbReference>
<protein>
    <submittedName>
        <fullName evidence="2">Uncharacterized protein</fullName>
    </submittedName>
</protein>
<dbReference type="PANTHER" id="PTHR31025">
    <property type="entry name" value="SI:CH211-196P9.1-RELATED"/>
    <property type="match status" value="1"/>
</dbReference>
<reference evidence="2" key="1">
    <citation type="submission" date="2020-03" db="EMBL/GenBank/DDBJ databases">
        <authorList>
            <person name="Weist P."/>
        </authorList>
    </citation>
    <scope>NUCLEOTIDE SEQUENCE</scope>
</reference>
<proteinExistence type="predicted"/>
<dbReference type="EMBL" id="CADEAL010004175">
    <property type="protein sequence ID" value="CAB1453539.1"/>
    <property type="molecule type" value="Genomic_DNA"/>
</dbReference>
<comment type="caution">
    <text evidence="2">The sequence shown here is derived from an EMBL/GenBank/DDBJ whole genome shotgun (WGS) entry which is preliminary data.</text>
</comment>
<dbReference type="AlphaFoldDB" id="A0A9N7Z9H0"/>
<dbReference type="Proteomes" id="UP001153269">
    <property type="component" value="Unassembled WGS sequence"/>
</dbReference>
<organism evidence="2 3">
    <name type="scientific">Pleuronectes platessa</name>
    <name type="common">European plaice</name>
    <dbReference type="NCBI Taxonomy" id="8262"/>
    <lineage>
        <taxon>Eukaryota</taxon>
        <taxon>Metazoa</taxon>
        <taxon>Chordata</taxon>
        <taxon>Craniata</taxon>
        <taxon>Vertebrata</taxon>
        <taxon>Euteleostomi</taxon>
        <taxon>Actinopterygii</taxon>
        <taxon>Neopterygii</taxon>
        <taxon>Teleostei</taxon>
        <taxon>Neoteleostei</taxon>
        <taxon>Acanthomorphata</taxon>
        <taxon>Carangaria</taxon>
        <taxon>Pleuronectiformes</taxon>
        <taxon>Pleuronectoidei</taxon>
        <taxon>Pleuronectidae</taxon>
        <taxon>Pleuronectes</taxon>
    </lineage>
</organism>
<keyword evidence="3" id="KW-1185">Reference proteome</keyword>
<sequence length="158" mass="18161">MEKTFCLKRRHINTIPTPAIEDIRSKWPYLFSQKCIYAHFELLTDLNVLRLLELAMEECGQSIIEYFRSKSTNKNVQSALYQGENSEVALHVVQLLMAHFAETPDGHILLADKEGGTLKQDVEEHLERTHSDPKGHDPIATPSEMDVEPSEWKELETQ</sequence>
<name>A0A9N7Z9H0_PLEPL</name>
<gene>
    <name evidence="2" type="ORF">PLEPLA_LOCUS41293</name>
</gene>
<accession>A0A9N7Z9H0</accession>
<feature type="compositionally biased region" description="Basic and acidic residues" evidence="1">
    <location>
        <begin position="119"/>
        <end position="137"/>
    </location>
</feature>
<evidence type="ECO:0000313" key="3">
    <source>
        <dbReference type="Proteomes" id="UP001153269"/>
    </source>
</evidence>
<evidence type="ECO:0000256" key="1">
    <source>
        <dbReference type="SAM" id="MobiDB-lite"/>
    </source>
</evidence>
<evidence type="ECO:0000313" key="2">
    <source>
        <dbReference type="EMBL" id="CAB1453539.1"/>
    </source>
</evidence>
<feature type="region of interest" description="Disordered" evidence="1">
    <location>
        <begin position="119"/>
        <end position="158"/>
    </location>
</feature>